<keyword evidence="3" id="KW-1185">Reference proteome</keyword>
<dbReference type="PRINTS" id="PR00368">
    <property type="entry name" value="FADPNR"/>
</dbReference>
<dbReference type="PRINTS" id="PR00469">
    <property type="entry name" value="PNDRDTASEII"/>
</dbReference>
<organism evidence="2 3">
    <name type="scientific">Streptomyces luteoverticillatus</name>
    <name type="common">Streptoverticillium luteoverticillatus</name>
    <dbReference type="NCBI Taxonomy" id="66425"/>
    <lineage>
        <taxon>Bacteria</taxon>
        <taxon>Bacillati</taxon>
        <taxon>Actinomycetota</taxon>
        <taxon>Actinomycetes</taxon>
        <taxon>Kitasatosporales</taxon>
        <taxon>Streptomycetaceae</taxon>
        <taxon>Streptomyces</taxon>
    </lineage>
</organism>
<evidence type="ECO:0000256" key="1">
    <source>
        <dbReference type="ARBA" id="ARBA00023002"/>
    </source>
</evidence>
<evidence type="ECO:0000313" key="3">
    <source>
        <dbReference type="Proteomes" id="UP000267900"/>
    </source>
</evidence>
<dbReference type="PANTHER" id="PTHR43539:SF78">
    <property type="entry name" value="FLAVIN-CONTAINING MONOOXYGENASE"/>
    <property type="match status" value="1"/>
</dbReference>
<accession>A0A3S9PQR6</accession>
<sequence length="399" mass="42481">MTSRQFATGTAPVVIIGAGPSGLAAAAMLRRASVPSVVLERERIGASWARHYDHLALHTARRGSHLPGLPLPRRYGSWVARDDFVRYLEHYREHHRLQVRTGTAVHQVTPAPAGPGGRWRVHTGDGIVAARAVVVATGRCHTPRVPDWPGLAGYGGTLLHSADYRAPAPYRGRSVLVVGAGNSGTEIAAALAGAGAKKVWLSLRTPPNILPRDVSRWHLAGRMTELLPLALRDRSALMTQRCALPDLTPFGVPRPRTGPFTRNAQEGNNPVLDHGFVAAVRAGRVQPVAAVTGFDGSRVNLADGSRLTPDAVIAATGYRPCLEELLPGLDVLDDSGRPVVTGPRTCAAAPHLYFAGYTNLLSGALHQAGVEARRIARVIATDTASVPRQRRASGSNHPS</sequence>
<dbReference type="RefSeq" id="WP_126917251.1">
    <property type="nucleotide sequence ID" value="NZ_CP034587.1"/>
</dbReference>
<dbReference type="InterPro" id="IPR050982">
    <property type="entry name" value="Auxin_biosynth/cation_transpt"/>
</dbReference>
<dbReference type="PANTHER" id="PTHR43539">
    <property type="entry name" value="FLAVIN-BINDING MONOOXYGENASE-LIKE PROTEIN (AFU_ORTHOLOGUE AFUA_4G09220)"/>
    <property type="match status" value="1"/>
</dbReference>
<dbReference type="GO" id="GO:0050660">
    <property type="term" value="F:flavin adenine dinucleotide binding"/>
    <property type="evidence" value="ECO:0007669"/>
    <property type="project" value="TreeGrafter"/>
</dbReference>
<evidence type="ECO:0000313" key="2">
    <source>
        <dbReference type="EMBL" id="AZQ74749.1"/>
    </source>
</evidence>
<proteinExistence type="predicted"/>
<dbReference type="InterPro" id="IPR036188">
    <property type="entry name" value="FAD/NAD-bd_sf"/>
</dbReference>
<dbReference type="GO" id="GO:0004497">
    <property type="term" value="F:monooxygenase activity"/>
    <property type="evidence" value="ECO:0007669"/>
    <property type="project" value="TreeGrafter"/>
</dbReference>
<dbReference type="GO" id="GO:0005829">
    <property type="term" value="C:cytosol"/>
    <property type="evidence" value="ECO:0007669"/>
    <property type="project" value="TreeGrafter"/>
</dbReference>
<dbReference type="Proteomes" id="UP000267900">
    <property type="component" value="Chromosome"/>
</dbReference>
<name>A0A3S9PQR6_STRLT</name>
<dbReference type="SUPFAM" id="SSF51905">
    <property type="entry name" value="FAD/NAD(P)-binding domain"/>
    <property type="match status" value="2"/>
</dbReference>
<dbReference type="EMBL" id="CP034587">
    <property type="protein sequence ID" value="AZQ74749.1"/>
    <property type="molecule type" value="Genomic_DNA"/>
</dbReference>
<protein>
    <submittedName>
        <fullName evidence="2">NAD(P)/FAD-dependent oxidoreductase</fullName>
    </submittedName>
</protein>
<keyword evidence="1" id="KW-0560">Oxidoreductase</keyword>
<dbReference type="OrthoDB" id="4328825at2"/>
<gene>
    <name evidence="2" type="ORF">EKH77_29275</name>
</gene>
<dbReference type="AlphaFoldDB" id="A0A3S9PQR6"/>
<dbReference type="Pfam" id="PF13738">
    <property type="entry name" value="Pyr_redox_3"/>
    <property type="match status" value="1"/>
</dbReference>
<reference evidence="2 3" key="1">
    <citation type="submission" date="2018-12" db="EMBL/GenBank/DDBJ databases">
        <title>The whole draft genome of Streptomyce luteoverticillatus CGMCC 15060.</title>
        <authorList>
            <person name="Feng Z."/>
            <person name="Chen G."/>
            <person name="Zhang J."/>
            <person name="Zhu H."/>
            <person name="Yu X."/>
            <person name="Zhang W."/>
            <person name="Zhang X."/>
        </authorList>
    </citation>
    <scope>NUCLEOTIDE SEQUENCE [LARGE SCALE GENOMIC DNA]</scope>
    <source>
        <strain evidence="2 3">CGMCC 15060</strain>
    </source>
</reference>
<dbReference type="Gene3D" id="3.50.50.60">
    <property type="entry name" value="FAD/NAD(P)-binding domain"/>
    <property type="match status" value="1"/>
</dbReference>